<gene>
    <name evidence="4" type="ordered locus">EbC_pEb17201810</name>
</gene>
<feature type="chain" id="PRO_5003117885" evidence="2">
    <location>
        <begin position="18"/>
        <end position="181"/>
    </location>
</feature>
<dbReference type="Gene3D" id="1.10.530.10">
    <property type="match status" value="1"/>
</dbReference>
<accession>D8MK36</accession>
<evidence type="ECO:0000256" key="2">
    <source>
        <dbReference type="SAM" id="SignalP"/>
    </source>
</evidence>
<dbReference type="CAZy" id="GH23">
    <property type="family name" value="Glycoside Hydrolase Family 23"/>
</dbReference>
<keyword evidence="5" id="KW-1185">Reference proteome</keyword>
<dbReference type="RefSeq" id="WP_013200001.1">
    <property type="nucleotide sequence ID" value="NC_014305.1"/>
</dbReference>
<evidence type="ECO:0000313" key="5">
    <source>
        <dbReference type="Proteomes" id="UP000008793"/>
    </source>
</evidence>
<dbReference type="SUPFAM" id="SSF53955">
    <property type="entry name" value="Lysozyme-like"/>
    <property type="match status" value="1"/>
</dbReference>
<geneLocation type="plasmid" evidence="4 5">
    <name>pEB170</name>
</geneLocation>
<organism evidence="5">
    <name type="scientific">Erwinia billingiae (strain Eb661)</name>
    <dbReference type="NCBI Taxonomy" id="634500"/>
    <lineage>
        <taxon>Bacteria</taxon>
        <taxon>Pseudomonadati</taxon>
        <taxon>Pseudomonadota</taxon>
        <taxon>Gammaproteobacteria</taxon>
        <taxon>Enterobacterales</taxon>
        <taxon>Erwiniaceae</taxon>
        <taxon>Erwinia</taxon>
    </lineage>
</organism>
<evidence type="ECO:0000256" key="1">
    <source>
        <dbReference type="SAM" id="MobiDB-lite"/>
    </source>
</evidence>
<reference evidence="4 5" key="1">
    <citation type="journal article" date="2010" name="BMC Genomics">
        <title>Genome comparison of the epiphytic bacteria Erwinia billingiae and E. tasmaniensis with the pear pathogen E. pyrifoliae.</title>
        <authorList>
            <person name="Kube M."/>
            <person name="Migdoll A.M."/>
            <person name="Gehring I."/>
            <person name="Heitmann K."/>
            <person name="Mayer Y."/>
            <person name="Kuhl H."/>
            <person name="Knaust F."/>
            <person name="Geider K."/>
            <person name="Reinhardt R."/>
        </authorList>
    </citation>
    <scope>NUCLEOTIDE SEQUENCE [LARGE SCALE GENOMIC DNA]</scope>
    <source>
        <strain evidence="4 5">Eb661</strain>
        <plasmid evidence="4">pEB170</plasmid>
    </source>
</reference>
<dbReference type="Proteomes" id="UP000008793">
    <property type="component" value="Plasmid pEB170"/>
</dbReference>
<dbReference type="CDD" id="cd13400">
    <property type="entry name" value="LT_IagB-like"/>
    <property type="match status" value="1"/>
</dbReference>
<keyword evidence="2" id="KW-0732">Signal</keyword>
<dbReference type="HOGENOM" id="CLU_094905_1_0_6"/>
<dbReference type="GeneID" id="90509926"/>
<protein>
    <submittedName>
        <fullName evidence="4">Lytic transglycosylase</fullName>
    </submittedName>
</protein>
<proteinExistence type="predicted"/>
<evidence type="ECO:0000259" key="3">
    <source>
        <dbReference type="Pfam" id="PF01464"/>
    </source>
</evidence>
<dbReference type="AlphaFoldDB" id="D8MK36"/>
<dbReference type="InterPro" id="IPR023346">
    <property type="entry name" value="Lysozyme-like_dom_sf"/>
</dbReference>
<dbReference type="Pfam" id="PF01464">
    <property type="entry name" value="SLT"/>
    <property type="match status" value="1"/>
</dbReference>
<feature type="signal peptide" evidence="2">
    <location>
        <begin position="1"/>
        <end position="17"/>
    </location>
</feature>
<evidence type="ECO:0000313" key="4">
    <source>
        <dbReference type="EMBL" id="CAX53634.1"/>
    </source>
</evidence>
<feature type="region of interest" description="Disordered" evidence="1">
    <location>
        <begin position="158"/>
        <end position="181"/>
    </location>
</feature>
<dbReference type="EMBL" id="FP236830">
    <property type="protein sequence ID" value="CAX53634.1"/>
    <property type="molecule type" value="Genomic_DNA"/>
</dbReference>
<sequence>MKWFAVLALTAAFTAQAKPEMCFTRAGHDYGIDPLLLTAISIKESRLIADAVNGDNRNKTEDVCGMQVNSSHYKKLKQFNIDRARLLDDPCICVYAGAWVLAHNFRSYGKNWSSVGMYNTGPSPKLITQRNAYANDIKNIYRVLLARAIVAGGNNQSGIAAKTDTDNNDEPTTQVIKKPVR</sequence>
<feature type="domain" description="Transglycosylase SLT" evidence="3">
    <location>
        <begin position="21"/>
        <end position="140"/>
    </location>
</feature>
<dbReference type="InterPro" id="IPR008258">
    <property type="entry name" value="Transglycosylase_SLT_dom_1"/>
</dbReference>
<dbReference type="KEGG" id="ebi:EbC_pEb17201810"/>
<keyword evidence="4" id="KW-0614">Plasmid</keyword>
<name>D8MK36_ERWBE</name>